<feature type="region of interest" description="Disordered" evidence="1">
    <location>
        <begin position="192"/>
        <end position="211"/>
    </location>
</feature>
<name>A0A7W6UQ87_9HYPH</name>
<dbReference type="AlphaFoldDB" id="A0A7W6UQ87"/>
<accession>A0A7W6UQ87</accession>
<evidence type="ECO:0000256" key="1">
    <source>
        <dbReference type="SAM" id="MobiDB-lite"/>
    </source>
</evidence>
<sequence length="211" mass="24232">MVHSAKEHYRQIFNRRTTGEVRTLAHIKRFLECLGGDVAFKSALSENVDNPRSVTARYGIEVDPMEMLPLWHSSYRKFYREPECASWPLAVTWREYMDEMVCHRDILRDQGNMSVASPRFHAWRERQMRRCDDVLGTSAESITHPVIAFELSEGCTGGCWFCGLSAGQFKGYFEYSKEHAHLWRGVAAAVPNSSRKSRSGGLAWNRHSNVD</sequence>
<evidence type="ECO:0008006" key="4">
    <source>
        <dbReference type="Google" id="ProtNLM"/>
    </source>
</evidence>
<dbReference type="EMBL" id="JACIHI010000012">
    <property type="protein sequence ID" value="MBB4441544.1"/>
    <property type="molecule type" value="Genomic_DNA"/>
</dbReference>
<gene>
    <name evidence="2" type="ORF">GGE15_004833</name>
</gene>
<dbReference type="RefSeq" id="WP_183628100.1">
    <property type="nucleotide sequence ID" value="NZ_JACIHI010000012.1"/>
</dbReference>
<evidence type="ECO:0000313" key="3">
    <source>
        <dbReference type="Proteomes" id="UP000533724"/>
    </source>
</evidence>
<organism evidence="2 3">
    <name type="scientific">Rhizobium esperanzae</name>
    <dbReference type="NCBI Taxonomy" id="1967781"/>
    <lineage>
        <taxon>Bacteria</taxon>
        <taxon>Pseudomonadati</taxon>
        <taxon>Pseudomonadota</taxon>
        <taxon>Alphaproteobacteria</taxon>
        <taxon>Hyphomicrobiales</taxon>
        <taxon>Rhizobiaceae</taxon>
        <taxon>Rhizobium/Agrobacterium group</taxon>
        <taxon>Rhizobium</taxon>
    </lineage>
</organism>
<proteinExistence type="predicted"/>
<evidence type="ECO:0000313" key="2">
    <source>
        <dbReference type="EMBL" id="MBB4441544.1"/>
    </source>
</evidence>
<comment type="caution">
    <text evidence="2">The sequence shown here is derived from an EMBL/GenBank/DDBJ whole genome shotgun (WGS) entry which is preliminary data.</text>
</comment>
<reference evidence="2 3" key="1">
    <citation type="submission" date="2020-08" db="EMBL/GenBank/DDBJ databases">
        <title>Genomic Encyclopedia of Type Strains, Phase IV (KMG-V): Genome sequencing to study the core and pangenomes of soil and plant-associated prokaryotes.</title>
        <authorList>
            <person name="Whitman W."/>
        </authorList>
    </citation>
    <scope>NUCLEOTIDE SEQUENCE [LARGE SCALE GENOMIC DNA]</scope>
    <source>
        <strain evidence="2 3">SEMIA 414</strain>
    </source>
</reference>
<dbReference type="Proteomes" id="UP000533724">
    <property type="component" value="Unassembled WGS sequence"/>
</dbReference>
<protein>
    <recommendedName>
        <fullName evidence="4">Radical SAM family RiPP maturation amino acid epimerase</fullName>
    </recommendedName>
</protein>